<dbReference type="EMBL" id="JAACFV010000009">
    <property type="protein sequence ID" value="KAF7512823.1"/>
    <property type="molecule type" value="Genomic_DNA"/>
</dbReference>
<proteinExistence type="predicted"/>
<accession>A0A8H7APF9</accession>
<dbReference type="OrthoDB" id="6132182at2759"/>
<dbReference type="AlphaFoldDB" id="A0A8H7APF9"/>
<evidence type="ECO:0000313" key="2">
    <source>
        <dbReference type="Proteomes" id="UP000606974"/>
    </source>
</evidence>
<dbReference type="Proteomes" id="UP000606974">
    <property type="component" value="Unassembled WGS sequence"/>
</dbReference>
<keyword evidence="2" id="KW-1185">Reference proteome</keyword>
<comment type="caution">
    <text evidence="1">The sequence shown here is derived from an EMBL/GenBank/DDBJ whole genome shotgun (WGS) entry which is preliminary data.</text>
</comment>
<reference evidence="1" key="1">
    <citation type="submission" date="2020-02" db="EMBL/GenBank/DDBJ databases">
        <authorList>
            <person name="Palmer J.M."/>
        </authorList>
    </citation>
    <scope>NUCLEOTIDE SEQUENCE</scope>
    <source>
        <strain evidence="1">EPUS1.4</strain>
        <tissue evidence="1">Thallus</tissue>
    </source>
</reference>
<protein>
    <submittedName>
        <fullName evidence="1">Uncharacterized protein</fullName>
    </submittedName>
</protein>
<sequence length="698" mass="78999">MASTDLWYRRFKRSDEDDEDLLADTAFREANFKDFFGQWLQRGQNANVNSLDEILMEFWKVSQETPPKNSFNIFCVADGGFIQWVPEKSSWLSQEVRFVAFISSDDKPFQDRSDKSWTLCIVGSSALKSTTAFLQVASWDTKTFRFYERNPVQNKQFQTPDGFNRTGWIFQGMSMNAFEQETAYLGPWNGHVNGALVMKELHKPWLHWITDNNNFVTRLSDKNQEDFLAAPYLTDRSAQTIFSGVSSAESMEIIVENGVSKWYNQRRAMDFLDSAKQPLSRPSHVKRWMSHLLLTTTTNIVPALSLNEQSFAPANHFYDEEMLSQYSKTGLMEGIDIPDFLFRPTDYDKASQKLGLALLQDVEGPAPPGHTLLSLPEGTLGGGKLTGSYDTTAFIELQTGEGEGGMFTILQPSYEDAQGVLKMQSIKTGIGLLSAATFNALMMVDFWNPIYSWRRGVLMQYLPEQTSYDSASKTYDLETQLIANVKKSHYFKSGDTKSPEHQFISLLDVKLEDMRSRIKKYFDNVVTRLNTLDGMIDYLTLAESRRRIFRPVPLNEFGPTLPYAVKYGHEQEARFEMTETGEIQPMDARGLRFFFKLTGTQGKGSLAGFDPSIIPEADDAATDEPTMLTNVAIMDSSMSHTAAFTPHKRRVCPFRRAHAAERGNSNISVHNLPGPEPVHDDDGSTISPCRTLLTTRSM</sequence>
<organism evidence="1 2">
    <name type="scientific">Endocarpon pusillum</name>
    <dbReference type="NCBI Taxonomy" id="364733"/>
    <lineage>
        <taxon>Eukaryota</taxon>
        <taxon>Fungi</taxon>
        <taxon>Dikarya</taxon>
        <taxon>Ascomycota</taxon>
        <taxon>Pezizomycotina</taxon>
        <taxon>Eurotiomycetes</taxon>
        <taxon>Chaetothyriomycetidae</taxon>
        <taxon>Verrucariales</taxon>
        <taxon>Verrucariaceae</taxon>
        <taxon>Endocarpon</taxon>
    </lineage>
</organism>
<gene>
    <name evidence="1" type="ORF">GJ744_011926</name>
</gene>
<name>A0A8H7APF9_9EURO</name>
<evidence type="ECO:0000313" key="1">
    <source>
        <dbReference type="EMBL" id="KAF7512823.1"/>
    </source>
</evidence>